<dbReference type="NCBIfam" id="TIGR01484">
    <property type="entry name" value="HAD-SF-IIB"/>
    <property type="match status" value="1"/>
</dbReference>
<proteinExistence type="predicted"/>
<dbReference type="GO" id="GO:0000287">
    <property type="term" value="F:magnesium ion binding"/>
    <property type="evidence" value="ECO:0007669"/>
    <property type="project" value="TreeGrafter"/>
</dbReference>
<protein>
    <submittedName>
        <fullName evidence="1">HAD family phosphatase</fullName>
    </submittedName>
</protein>
<dbReference type="SFLD" id="SFLDS00003">
    <property type="entry name" value="Haloacid_Dehalogenase"/>
    <property type="match status" value="1"/>
</dbReference>
<dbReference type="AlphaFoldDB" id="A0A6I0F157"/>
<gene>
    <name evidence="1" type="ORF">F9B85_09725</name>
</gene>
<dbReference type="OrthoDB" id="9781413at2"/>
<evidence type="ECO:0000313" key="1">
    <source>
        <dbReference type="EMBL" id="KAB2952084.1"/>
    </source>
</evidence>
<sequence length="288" mass="32405">MEEEWKNKVTQVEEEKKPLSLVAIDVDDTLLTDELKILRQVKEAIQKAQQKGVTVTLATGRMYRSTLPYANELGLALPLIVYQGALIKDSKTGEVLWHRSVDKAVAREVLSFLRDQKLHVNLYVNDQLYMEKLDEEGLGYIKLAKVPATLIQDHASLLEEHNPTKILAIGDPEVLKKLEKEGRERWGDRLFVTRSKPFYLEFMDRRAGKGEALHFLAERLNISREAVMAIGDSYNDLDMLDYAGISVAMGNGAQEVRERASWIAPTNQEGGVAVALERFVLSGLKGAQ</sequence>
<dbReference type="CDD" id="cd07516">
    <property type="entry name" value="HAD_Pase"/>
    <property type="match status" value="1"/>
</dbReference>
<dbReference type="PROSITE" id="PS01229">
    <property type="entry name" value="COF_2"/>
    <property type="match status" value="1"/>
</dbReference>
<accession>A0A6I0F157</accession>
<keyword evidence="2" id="KW-1185">Reference proteome</keyword>
<dbReference type="GO" id="GO:0016791">
    <property type="term" value="F:phosphatase activity"/>
    <property type="evidence" value="ECO:0007669"/>
    <property type="project" value="TreeGrafter"/>
</dbReference>
<evidence type="ECO:0000313" key="2">
    <source>
        <dbReference type="Proteomes" id="UP000468766"/>
    </source>
</evidence>
<dbReference type="InterPro" id="IPR036412">
    <property type="entry name" value="HAD-like_sf"/>
</dbReference>
<reference evidence="1 2" key="1">
    <citation type="submission" date="2019-10" db="EMBL/GenBank/DDBJ databases">
        <title>Whole-genome sequence of the extremophile Heliorestis acidaminivorans DSM 24790.</title>
        <authorList>
            <person name="Kyndt J.A."/>
            <person name="Meyer T.E."/>
        </authorList>
    </citation>
    <scope>NUCLEOTIDE SEQUENCE [LARGE SCALE GENOMIC DNA]</scope>
    <source>
        <strain evidence="1 2">DSM 24790</strain>
    </source>
</reference>
<name>A0A6I0F157_9FIRM</name>
<dbReference type="SFLD" id="SFLDG01144">
    <property type="entry name" value="C2.B.4:_PGP_Like"/>
    <property type="match status" value="1"/>
</dbReference>
<dbReference type="SFLD" id="SFLDG01140">
    <property type="entry name" value="C2.B:_Phosphomannomutase_and_P"/>
    <property type="match status" value="1"/>
</dbReference>
<dbReference type="SUPFAM" id="SSF56784">
    <property type="entry name" value="HAD-like"/>
    <property type="match status" value="1"/>
</dbReference>
<dbReference type="PANTHER" id="PTHR10000:SF8">
    <property type="entry name" value="HAD SUPERFAMILY HYDROLASE-LIKE, TYPE 3"/>
    <property type="match status" value="1"/>
</dbReference>
<dbReference type="InterPro" id="IPR006379">
    <property type="entry name" value="HAD-SF_hydro_IIB"/>
</dbReference>
<dbReference type="Gene3D" id="3.30.1240.10">
    <property type="match status" value="1"/>
</dbReference>
<dbReference type="GO" id="GO:0005829">
    <property type="term" value="C:cytosol"/>
    <property type="evidence" value="ECO:0007669"/>
    <property type="project" value="TreeGrafter"/>
</dbReference>
<dbReference type="InterPro" id="IPR000150">
    <property type="entry name" value="Cof"/>
</dbReference>
<dbReference type="Gene3D" id="3.40.50.1000">
    <property type="entry name" value="HAD superfamily/HAD-like"/>
    <property type="match status" value="1"/>
</dbReference>
<dbReference type="PANTHER" id="PTHR10000">
    <property type="entry name" value="PHOSPHOSERINE PHOSPHATASE"/>
    <property type="match status" value="1"/>
</dbReference>
<dbReference type="NCBIfam" id="TIGR00099">
    <property type="entry name" value="Cof-subfamily"/>
    <property type="match status" value="1"/>
</dbReference>
<dbReference type="InterPro" id="IPR023214">
    <property type="entry name" value="HAD_sf"/>
</dbReference>
<organism evidence="1 2">
    <name type="scientific">Heliorestis acidaminivorans</name>
    <dbReference type="NCBI Taxonomy" id="553427"/>
    <lineage>
        <taxon>Bacteria</taxon>
        <taxon>Bacillati</taxon>
        <taxon>Bacillota</taxon>
        <taxon>Clostridia</taxon>
        <taxon>Eubacteriales</taxon>
        <taxon>Heliobacteriaceae</taxon>
        <taxon>Heliorestis</taxon>
    </lineage>
</organism>
<dbReference type="Proteomes" id="UP000468766">
    <property type="component" value="Unassembled WGS sequence"/>
</dbReference>
<dbReference type="EMBL" id="WBXO01000007">
    <property type="protein sequence ID" value="KAB2952084.1"/>
    <property type="molecule type" value="Genomic_DNA"/>
</dbReference>
<dbReference type="Pfam" id="PF08282">
    <property type="entry name" value="Hydrolase_3"/>
    <property type="match status" value="1"/>
</dbReference>
<comment type="caution">
    <text evidence="1">The sequence shown here is derived from an EMBL/GenBank/DDBJ whole genome shotgun (WGS) entry which is preliminary data.</text>
</comment>